<feature type="region of interest" description="Disordered" evidence="1">
    <location>
        <begin position="356"/>
        <end position="445"/>
    </location>
</feature>
<dbReference type="PANTHER" id="PTHR48148">
    <property type="entry name" value="KERATINOCYTE PROLINE-RICH PROTEIN"/>
    <property type="match status" value="1"/>
</dbReference>
<keyword evidence="3" id="KW-1185">Reference proteome</keyword>
<gene>
    <name evidence="2" type="ORF">BT96DRAFT_870247</name>
</gene>
<dbReference type="PANTHER" id="PTHR48148:SF3">
    <property type="entry name" value="KERATINOCYTE PROLINE-RICH PROTEIN"/>
    <property type="match status" value="1"/>
</dbReference>
<proteinExistence type="predicted"/>
<name>A0A6A4IGN0_9AGAR</name>
<accession>A0A6A4IGN0</accession>
<evidence type="ECO:0000313" key="3">
    <source>
        <dbReference type="Proteomes" id="UP000799118"/>
    </source>
</evidence>
<dbReference type="OrthoDB" id="2434934at2759"/>
<protein>
    <submittedName>
        <fullName evidence="2">Uncharacterized protein</fullName>
    </submittedName>
</protein>
<dbReference type="EMBL" id="ML769383">
    <property type="protein sequence ID" value="KAE9411532.1"/>
    <property type="molecule type" value="Genomic_DNA"/>
</dbReference>
<reference evidence="2" key="1">
    <citation type="journal article" date="2019" name="Environ. Microbiol.">
        <title>Fungal ecological strategies reflected in gene transcription - a case study of two litter decomposers.</title>
        <authorList>
            <person name="Barbi F."/>
            <person name="Kohler A."/>
            <person name="Barry K."/>
            <person name="Baskaran P."/>
            <person name="Daum C."/>
            <person name="Fauchery L."/>
            <person name="Ihrmark K."/>
            <person name="Kuo A."/>
            <person name="LaButti K."/>
            <person name="Lipzen A."/>
            <person name="Morin E."/>
            <person name="Grigoriev I.V."/>
            <person name="Henrissat B."/>
            <person name="Lindahl B."/>
            <person name="Martin F."/>
        </authorList>
    </citation>
    <scope>NUCLEOTIDE SEQUENCE</scope>
    <source>
        <strain evidence="2">JB14</strain>
    </source>
</reference>
<feature type="region of interest" description="Disordered" evidence="1">
    <location>
        <begin position="36"/>
        <end position="74"/>
    </location>
</feature>
<feature type="compositionally biased region" description="Low complexity" evidence="1">
    <location>
        <begin position="390"/>
        <end position="412"/>
    </location>
</feature>
<dbReference type="Proteomes" id="UP000799118">
    <property type="component" value="Unassembled WGS sequence"/>
</dbReference>
<feature type="compositionally biased region" description="Basic and acidic residues" evidence="1">
    <location>
        <begin position="36"/>
        <end position="54"/>
    </location>
</feature>
<evidence type="ECO:0000256" key="1">
    <source>
        <dbReference type="SAM" id="MobiDB-lite"/>
    </source>
</evidence>
<evidence type="ECO:0000313" key="2">
    <source>
        <dbReference type="EMBL" id="KAE9411532.1"/>
    </source>
</evidence>
<dbReference type="AlphaFoldDB" id="A0A6A4IGN0"/>
<feature type="compositionally biased region" description="Pro residues" evidence="1">
    <location>
        <begin position="358"/>
        <end position="370"/>
    </location>
</feature>
<sequence>MTSGSSTNEIAVFDEKPAKRAAHRFSFRAFNVQSHEERKPALSEIREHEKKEHAAAALSKRLAKPLSTNSDRRAQQSAMLVRGMIIGPTSSSPMLSSAVAKPQMSKLKSQLMQPKSANKIIAHLRDLSVDSGDGSHAKRSGPIHAVCLAYTDSEEDDIHFSKLDSAPASGPKVASFFAVTSSAPVEALSTMFNEMHVIDLLKVSDFGLGQPGDGPGLLAGALPTAETVINGIEQITPQLMALGYATGRAIVPDHTGIHPPQDRMSVLTYWWGLEVILPPPSLVYLANADSISGAVVNFLSALALINGGVREILPFIRYISQFIDFEFKTIQGQNKGKGVVCAATWIMPAALIPRPWDFTPPEPKPAPKPAPTEEESNPTLPTSDKPEPAPTNSSPPSASVPAEPSAPEAAPPVQMSSPAAPAAEKTPVPAVQPTPATGSVPIPAVSGIPAVTAPVAQPSPSASS</sequence>
<feature type="compositionally biased region" description="Low complexity" evidence="1">
    <location>
        <begin position="426"/>
        <end position="437"/>
    </location>
</feature>
<organism evidence="2 3">
    <name type="scientific">Gymnopus androsaceus JB14</name>
    <dbReference type="NCBI Taxonomy" id="1447944"/>
    <lineage>
        <taxon>Eukaryota</taxon>
        <taxon>Fungi</taxon>
        <taxon>Dikarya</taxon>
        <taxon>Basidiomycota</taxon>
        <taxon>Agaricomycotina</taxon>
        <taxon>Agaricomycetes</taxon>
        <taxon>Agaricomycetidae</taxon>
        <taxon>Agaricales</taxon>
        <taxon>Marasmiineae</taxon>
        <taxon>Omphalotaceae</taxon>
        <taxon>Gymnopus</taxon>
    </lineage>
</organism>